<protein>
    <submittedName>
        <fullName evidence="5">FadR family transcriptional regulator</fullName>
    </submittedName>
</protein>
<accession>A0A368JSL7</accession>
<proteinExistence type="predicted"/>
<dbReference type="AlphaFoldDB" id="A0A368JSL7"/>
<evidence type="ECO:0000259" key="4">
    <source>
        <dbReference type="PROSITE" id="PS50949"/>
    </source>
</evidence>
<dbReference type="SUPFAM" id="SSF46785">
    <property type="entry name" value="Winged helix' DNA-binding domain"/>
    <property type="match status" value="1"/>
</dbReference>
<dbReference type="PROSITE" id="PS50949">
    <property type="entry name" value="HTH_GNTR"/>
    <property type="match status" value="1"/>
</dbReference>
<dbReference type="SMART" id="SM00345">
    <property type="entry name" value="HTH_GNTR"/>
    <property type="match status" value="1"/>
</dbReference>
<dbReference type="Gene3D" id="1.10.10.10">
    <property type="entry name" value="Winged helix-like DNA-binding domain superfamily/Winged helix DNA-binding domain"/>
    <property type="match status" value="1"/>
</dbReference>
<dbReference type="InterPro" id="IPR036388">
    <property type="entry name" value="WH-like_DNA-bd_sf"/>
</dbReference>
<dbReference type="SMART" id="SM00895">
    <property type="entry name" value="FCD"/>
    <property type="match status" value="1"/>
</dbReference>
<reference evidence="5 6" key="1">
    <citation type="submission" date="2018-07" db="EMBL/GenBank/DDBJ databases">
        <title>Genome analysis of Larkinella rosea.</title>
        <authorList>
            <person name="Zhou Z."/>
            <person name="Wang G."/>
        </authorList>
    </citation>
    <scope>NUCLEOTIDE SEQUENCE [LARGE SCALE GENOMIC DNA]</scope>
    <source>
        <strain evidence="6">zzj9</strain>
    </source>
</reference>
<dbReference type="PANTHER" id="PTHR43537">
    <property type="entry name" value="TRANSCRIPTIONAL REGULATOR, GNTR FAMILY"/>
    <property type="match status" value="1"/>
</dbReference>
<dbReference type="PANTHER" id="PTHR43537:SF24">
    <property type="entry name" value="GLUCONATE OPERON TRANSCRIPTIONAL REPRESSOR"/>
    <property type="match status" value="1"/>
</dbReference>
<dbReference type="Pfam" id="PF00392">
    <property type="entry name" value="GntR"/>
    <property type="match status" value="1"/>
</dbReference>
<dbReference type="SUPFAM" id="SSF48008">
    <property type="entry name" value="GntR ligand-binding domain-like"/>
    <property type="match status" value="1"/>
</dbReference>
<dbReference type="InterPro" id="IPR011711">
    <property type="entry name" value="GntR_C"/>
</dbReference>
<dbReference type="Pfam" id="PF07729">
    <property type="entry name" value="FCD"/>
    <property type="match status" value="1"/>
</dbReference>
<comment type="caution">
    <text evidence="5">The sequence shown here is derived from an EMBL/GenBank/DDBJ whole genome shotgun (WGS) entry which is preliminary data.</text>
</comment>
<dbReference type="InterPro" id="IPR036390">
    <property type="entry name" value="WH_DNA-bd_sf"/>
</dbReference>
<organism evidence="5 6">
    <name type="scientific">Larkinella punicea</name>
    <dbReference type="NCBI Taxonomy" id="2315727"/>
    <lineage>
        <taxon>Bacteria</taxon>
        <taxon>Pseudomonadati</taxon>
        <taxon>Bacteroidota</taxon>
        <taxon>Cytophagia</taxon>
        <taxon>Cytophagales</taxon>
        <taxon>Spirosomataceae</taxon>
        <taxon>Larkinella</taxon>
    </lineage>
</organism>
<evidence type="ECO:0000313" key="5">
    <source>
        <dbReference type="EMBL" id="RCR70659.1"/>
    </source>
</evidence>
<dbReference type="CDD" id="cd07377">
    <property type="entry name" value="WHTH_GntR"/>
    <property type="match status" value="1"/>
</dbReference>
<evidence type="ECO:0000313" key="6">
    <source>
        <dbReference type="Proteomes" id="UP000253383"/>
    </source>
</evidence>
<dbReference type="PRINTS" id="PR00035">
    <property type="entry name" value="HTHGNTR"/>
</dbReference>
<dbReference type="EMBL" id="QOWE01000004">
    <property type="protein sequence ID" value="RCR70659.1"/>
    <property type="molecule type" value="Genomic_DNA"/>
</dbReference>
<feature type="domain" description="HTH gntR-type" evidence="4">
    <location>
        <begin position="14"/>
        <end position="82"/>
    </location>
</feature>
<dbReference type="Proteomes" id="UP000253383">
    <property type="component" value="Unassembled WGS sequence"/>
</dbReference>
<keyword evidence="6" id="KW-1185">Reference proteome</keyword>
<keyword evidence="3" id="KW-0804">Transcription</keyword>
<evidence type="ECO:0000256" key="2">
    <source>
        <dbReference type="ARBA" id="ARBA00023125"/>
    </source>
</evidence>
<dbReference type="InterPro" id="IPR000524">
    <property type="entry name" value="Tscrpt_reg_HTH_GntR"/>
</dbReference>
<dbReference type="Gene3D" id="1.20.120.530">
    <property type="entry name" value="GntR ligand-binding domain-like"/>
    <property type="match status" value="1"/>
</dbReference>
<dbReference type="GO" id="GO:0003677">
    <property type="term" value="F:DNA binding"/>
    <property type="evidence" value="ECO:0007669"/>
    <property type="project" value="UniProtKB-KW"/>
</dbReference>
<gene>
    <name evidence="5" type="ORF">DUE52_06885</name>
</gene>
<dbReference type="RefSeq" id="WP_114405228.1">
    <property type="nucleotide sequence ID" value="NZ_QOWE01000004.1"/>
</dbReference>
<keyword evidence="1" id="KW-0805">Transcription regulation</keyword>
<name>A0A368JSL7_9BACT</name>
<evidence type="ECO:0000256" key="1">
    <source>
        <dbReference type="ARBA" id="ARBA00023015"/>
    </source>
</evidence>
<evidence type="ECO:0000256" key="3">
    <source>
        <dbReference type="ARBA" id="ARBA00023163"/>
    </source>
</evidence>
<dbReference type="OrthoDB" id="1040417at2"/>
<dbReference type="InterPro" id="IPR008920">
    <property type="entry name" value="TF_FadR/GntR_C"/>
</dbReference>
<dbReference type="GO" id="GO:0003700">
    <property type="term" value="F:DNA-binding transcription factor activity"/>
    <property type="evidence" value="ECO:0007669"/>
    <property type="project" value="InterPro"/>
</dbReference>
<sequence length="231" mass="26749">MNSKLGLLEPLESVSMTDRVENILREYFTENAFKPGDALPNELEIAQKLNVSRNVVREALSRLRMLGMVEARPRRGMIMSQPDLLAGIEKVLNPFILSQSNQKDIFELRLILEMGIAEFLFARKTQKDLDELEQIVEKQKTLPVLSKEDEIEFHGKLYDMTGNETFQRFQSLLFPVFEHVFASMTNQKDNYVLVDPVSHADLFNILKDGTPEAFRKAMHKHLEVYYNTIKK</sequence>
<keyword evidence="2" id="KW-0238">DNA-binding</keyword>